<dbReference type="PANTHER" id="PTHR47938:SF35">
    <property type="entry name" value="PENTATRICOPEPTIDE REPEAT-CONTAINING PROTEIN 4, MITOCHONDRIAL-RELATED"/>
    <property type="match status" value="1"/>
</dbReference>
<feature type="repeat" description="PPR" evidence="3">
    <location>
        <begin position="205"/>
        <end position="239"/>
    </location>
</feature>
<dbReference type="PANTHER" id="PTHR47938">
    <property type="entry name" value="RESPIRATORY COMPLEX I CHAPERONE (CIA84), PUTATIVE (AFU_ORTHOLOGUE AFUA_2G06020)-RELATED"/>
    <property type="match status" value="1"/>
</dbReference>
<organism evidence="5 6">
    <name type="scientific">Striga asiatica</name>
    <name type="common">Asiatic witchweed</name>
    <name type="synonym">Buchnera asiatica</name>
    <dbReference type="NCBI Taxonomy" id="4170"/>
    <lineage>
        <taxon>Eukaryota</taxon>
        <taxon>Viridiplantae</taxon>
        <taxon>Streptophyta</taxon>
        <taxon>Embryophyta</taxon>
        <taxon>Tracheophyta</taxon>
        <taxon>Spermatophyta</taxon>
        <taxon>Magnoliopsida</taxon>
        <taxon>eudicotyledons</taxon>
        <taxon>Gunneridae</taxon>
        <taxon>Pentapetalae</taxon>
        <taxon>asterids</taxon>
        <taxon>lamiids</taxon>
        <taxon>Lamiales</taxon>
        <taxon>Orobanchaceae</taxon>
        <taxon>Buchnereae</taxon>
        <taxon>Striga</taxon>
    </lineage>
</organism>
<dbReference type="Proteomes" id="UP000325081">
    <property type="component" value="Unassembled WGS sequence"/>
</dbReference>
<feature type="repeat" description="PPR" evidence="3">
    <location>
        <begin position="345"/>
        <end position="379"/>
    </location>
</feature>
<dbReference type="InterPro" id="IPR002885">
    <property type="entry name" value="PPR_rpt"/>
</dbReference>
<feature type="non-terminal residue" evidence="5">
    <location>
        <position position="537"/>
    </location>
</feature>
<feature type="repeat" description="PPR" evidence="3">
    <location>
        <begin position="275"/>
        <end position="309"/>
    </location>
</feature>
<protein>
    <submittedName>
        <fullName evidence="5">Pentatricopeptide repeat-containing protein</fullName>
    </submittedName>
</protein>
<dbReference type="OrthoDB" id="185373at2759"/>
<dbReference type="InterPro" id="IPR011990">
    <property type="entry name" value="TPR-like_helical_dom_sf"/>
</dbReference>
<dbReference type="PROSITE" id="PS51375">
    <property type="entry name" value="PPR"/>
    <property type="match status" value="8"/>
</dbReference>
<proteinExistence type="inferred from homology"/>
<keyword evidence="2" id="KW-0677">Repeat</keyword>
<sequence length="537" mass="60900">MKNLGQLRSLSTFLHTAKNLTEFSAFTNHSKNPIFLPHRTIPPPTGQDSDFINIAHSHLIHSEWDKLDKLASALSLFRIKHILLKTRKDYVLSLEFFNWIGLKNPNLNTLEVTSIILHILTRNPLIYSYRMCESSPRVFDLLFKTHAHMKKFRNASDCFRWMKEYGFFPTIESCNAYLSSLSSLNRPDILLAFYKEICRCRITPNVYTVNMVMGAYSKLGKLDMAIELFKEMESMGLACNVVSYNTLIAGYCAKGLVASGMKIKNAMDKNGAPPNDVTYNTLIHGLCMEGRLHEASKLLREMKSVGVNPTTVTYNVLIGGYGENGNSGMALQLFDEMSVSGVKADILTYNAVIMGLCKEGKTRKAAYMVRELDREKLVPNSSTFAALITGQCTKNNGERAFEIYKSMVRSGCHPNRATFDILLSTFVKNEDYEGAVGILREMVKRAIAPDFDELSSLFDGLCRCGKEDLVMDMRNEMESRQVMPEEVKHPPIDIIGITRFRIAGFEAYHAFDSFLEYFMTMEVCAYFAYRPRLMRTS</sequence>
<evidence type="ECO:0000256" key="1">
    <source>
        <dbReference type="ARBA" id="ARBA00007626"/>
    </source>
</evidence>
<reference evidence="6" key="1">
    <citation type="journal article" date="2019" name="Curr. Biol.">
        <title>Genome Sequence of Striga asiatica Provides Insight into the Evolution of Plant Parasitism.</title>
        <authorList>
            <person name="Yoshida S."/>
            <person name="Kim S."/>
            <person name="Wafula E.K."/>
            <person name="Tanskanen J."/>
            <person name="Kim Y.M."/>
            <person name="Honaas L."/>
            <person name="Yang Z."/>
            <person name="Spallek T."/>
            <person name="Conn C.E."/>
            <person name="Ichihashi Y."/>
            <person name="Cheong K."/>
            <person name="Cui S."/>
            <person name="Der J.P."/>
            <person name="Gundlach H."/>
            <person name="Jiao Y."/>
            <person name="Hori C."/>
            <person name="Ishida J.K."/>
            <person name="Kasahara H."/>
            <person name="Kiba T."/>
            <person name="Kim M.S."/>
            <person name="Koo N."/>
            <person name="Laohavisit A."/>
            <person name="Lee Y.H."/>
            <person name="Lumba S."/>
            <person name="McCourt P."/>
            <person name="Mortimer J.C."/>
            <person name="Mutuku J.M."/>
            <person name="Nomura T."/>
            <person name="Sasaki-Sekimoto Y."/>
            <person name="Seto Y."/>
            <person name="Wang Y."/>
            <person name="Wakatake T."/>
            <person name="Sakakibara H."/>
            <person name="Demura T."/>
            <person name="Yamaguchi S."/>
            <person name="Yoneyama K."/>
            <person name="Manabe R.I."/>
            <person name="Nelson D.C."/>
            <person name="Schulman A.H."/>
            <person name="Timko M.P."/>
            <person name="dePamphilis C.W."/>
            <person name="Choi D."/>
            <person name="Shirasu K."/>
        </authorList>
    </citation>
    <scope>NUCLEOTIDE SEQUENCE [LARGE SCALE GENOMIC DNA]</scope>
    <source>
        <strain evidence="6">cv. UVA1</strain>
    </source>
</reference>
<feature type="domain" description="PROP1-like PPR" evidence="4">
    <location>
        <begin position="329"/>
        <end position="474"/>
    </location>
</feature>
<accession>A0A5A7QDH1</accession>
<dbReference type="NCBIfam" id="TIGR00756">
    <property type="entry name" value="PPR"/>
    <property type="match status" value="7"/>
</dbReference>
<dbReference type="AlphaFoldDB" id="A0A5A7QDH1"/>
<comment type="caution">
    <text evidence="5">The sequence shown here is derived from an EMBL/GenBank/DDBJ whole genome shotgun (WGS) entry which is preliminary data.</text>
</comment>
<comment type="similarity">
    <text evidence="1">Belongs to the PPR family. P subfamily.</text>
</comment>
<feature type="repeat" description="PPR" evidence="3">
    <location>
        <begin position="450"/>
        <end position="484"/>
    </location>
</feature>
<dbReference type="InterPro" id="IPR033443">
    <property type="entry name" value="PROP1-like_PPR_dom"/>
</dbReference>
<keyword evidence="6" id="KW-1185">Reference proteome</keyword>
<dbReference type="GO" id="GO:0003729">
    <property type="term" value="F:mRNA binding"/>
    <property type="evidence" value="ECO:0007669"/>
    <property type="project" value="TreeGrafter"/>
</dbReference>
<gene>
    <name evidence="5" type="ORF">STAS_20179</name>
</gene>
<name>A0A5A7QDH1_STRAF</name>
<evidence type="ECO:0000256" key="3">
    <source>
        <dbReference type="PROSITE-ProRule" id="PRU00708"/>
    </source>
</evidence>
<evidence type="ECO:0000259" key="4">
    <source>
        <dbReference type="Pfam" id="PF17177"/>
    </source>
</evidence>
<feature type="repeat" description="PPR" evidence="3">
    <location>
        <begin position="310"/>
        <end position="344"/>
    </location>
</feature>
<feature type="repeat" description="PPR" evidence="3">
    <location>
        <begin position="380"/>
        <end position="414"/>
    </location>
</feature>
<evidence type="ECO:0000313" key="6">
    <source>
        <dbReference type="Proteomes" id="UP000325081"/>
    </source>
</evidence>
<evidence type="ECO:0000313" key="5">
    <source>
        <dbReference type="EMBL" id="GER43335.1"/>
    </source>
</evidence>
<feature type="repeat" description="PPR" evidence="3">
    <location>
        <begin position="415"/>
        <end position="449"/>
    </location>
</feature>
<dbReference type="Gene3D" id="1.25.40.10">
    <property type="entry name" value="Tetratricopeptide repeat domain"/>
    <property type="match status" value="3"/>
</dbReference>
<dbReference type="EMBL" id="BKCP01006593">
    <property type="protein sequence ID" value="GER43335.1"/>
    <property type="molecule type" value="Genomic_DNA"/>
</dbReference>
<evidence type="ECO:0000256" key="2">
    <source>
        <dbReference type="ARBA" id="ARBA00022737"/>
    </source>
</evidence>
<feature type="repeat" description="PPR" evidence="3">
    <location>
        <begin position="240"/>
        <end position="274"/>
    </location>
</feature>
<dbReference type="Pfam" id="PF17177">
    <property type="entry name" value="PPR_long"/>
    <property type="match status" value="1"/>
</dbReference>
<dbReference type="Pfam" id="PF13041">
    <property type="entry name" value="PPR_2"/>
    <property type="match status" value="2"/>
</dbReference>